<protein>
    <submittedName>
        <fullName evidence="1">DNA ligase</fullName>
    </submittedName>
</protein>
<dbReference type="SUPFAM" id="SSF50249">
    <property type="entry name" value="Nucleic acid-binding proteins"/>
    <property type="match status" value="1"/>
</dbReference>
<organism evidence="1 2">
    <name type="scientific">Caulobacter phage CcrBL10</name>
    <dbReference type="NCBI Taxonomy" id="2283269"/>
    <lineage>
        <taxon>Viruses</taxon>
        <taxon>Duplodnaviria</taxon>
        <taxon>Heunggongvirae</taxon>
        <taxon>Uroviricota</taxon>
        <taxon>Caudoviricetes</taxon>
        <taxon>Jeanschmidtviridae</taxon>
        <taxon>Poindextervirus</taxon>
        <taxon>Poindextervirus BL10</taxon>
    </lineage>
</organism>
<sequence>MSKTKKPKLYGRFRIALADTDSVKPSEFETRIQFPCYGSFKKDGVRASVSPVHPDKIADVITHTETGWVTSERDVIGHGITRSLKYIPNLHVRKLLSTLPHGLDGEIGILVDGKLNFRGSTSAVMTQAGEPDIRYYVFEHFLTPGGKTERLNALKALELSLPSWVVVLEQRLLRNAEEALAMYREALENDDEGLIFCALDGPYKPGRSTVLEGYNVKAKDKADLEGVCVGVEEEFANNNEATLDERGYTKRSTHKANKAAKGRAGKLLVIFPEWPGEVARVASGLNDKNKAEFYANPPLGQFVKMSYALAGDYDLPRHGVFEGLRDPSDMDGARVKVLQALYADWLAQQEAADDDAA</sequence>
<dbReference type="InterPro" id="IPR012340">
    <property type="entry name" value="NA-bd_OB-fold"/>
</dbReference>
<dbReference type="EMBL" id="MH588544">
    <property type="protein sequence ID" value="AXQ68348.1"/>
    <property type="molecule type" value="Genomic_DNA"/>
</dbReference>
<dbReference type="SUPFAM" id="SSF56091">
    <property type="entry name" value="DNA ligase/mRNA capping enzyme, catalytic domain"/>
    <property type="match status" value="1"/>
</dbReference>
<gene>
    <name evidence="1" type="ORF">CcrBL10_gp144c</name>
</gene>
<dbReference type="Proteomes" id="UP000258997">
    <property type="component" value="Segment"/>
</dbReference>
<evidence type="ECO:0000313" key="1">
    <source>
        <dbReference type="EMBL" id="AXQ68348.1"/>
    </source>
</evidence>
<proteinExistence type="predicted"/>
<evidence type="ECO:0000313" key="2">
    <source>
        <dbReference type="Proteomes" id="UP000258997"/>
    </source>
</evidence>
<dbReference type="Gene3D" id="3.30.1490.70">
    <property type="match status" value="1"/>
</dbReference>
<keyword evidence="2" id="KW-1185">Reference proteome</keyword>
<dbReference type="Gene3D" id="3.30.470.30">
    <property type="entry name" value="DNA ligase/mRNA capping enzyme"/>
    <property type="match status" value="1"/>
</dbReference>
<accession>A0A385EC88</accession>
<dbReference type="Gene3D" id="2.40.50.140">
    <property type="entry name" value="Nucleic acid-binding proteins"/>
    <property type="match status" value="1"/>
</dbReference>
<keyword evidence="1" id="KW-0436">Ligase</keyword>
<reference evidence="1 2" key="1">
    <citation type="submission" date="2018-07" db="EMBL/GenBank/DDBJ databases">
        <title>Giant CbK-like Caulobacter bacteriophages have genetically divergent genomes.</title>
        <authorList>
            <person name="Wilson K.M."/>
            <person name="Ely B."/>
        </authorList>
    </citation>
    <scope>NUCLEOTIDE SEQUENCE [LARGE SCALE GENOMIC DNA]</scope>
</reference>
<dbReference type="GO" id="GO:0016874">
    <property type="term" value="F:ligase activity"/>
    <property type="evidence" value="ECO:0007669"/>
    <property type="project" value="UniProtKB-KW"/>
</dbReference>
<name>A0A385EC88_9CAUD</name>